<comment type="subcellular location">
    <subcellularLocation>
        <location evidence="1">Cell membrane</location>
        <topology evidence="1">Multi-pass membrane protein</topology>
    </subcellularLocation>
</comment>
<proteinExistence type="predicted"/>
<keyword evidence="3 6" id="KW-0812">Transmembrane</keyword>
<keyword evidence="5 6" id="KW-0472">Membrane</keyword>
<dbReference type="PANTHER" id="PTHR30250:SF11">
    <property type="entry name" value="O-ANTIGEN TRANSPORTER-RELATED"/>
    <property type="match status" value="1"/>
</dbReference>
<name>A0ABQ6K3I2_9MICO</name>
<keyword evidence="4 6" id="KW-1133">Transmembrane helix</keyword>
<feature type="transmembrane region" description="Helical" evidence="6">
    <location>
        <begin position="87"/>
        <end position="111"/>
    </location>
</feature>
<protein>
    <recommendedName>
        <fullName evidence="9">Polysaccharide biosynthesis protein</fullName>
    </recommendedName>
</protein>
<sequence length="453" mass="47154">MSALFSTAARVLTMCVSLVCGVLSARLVIGEAGVGPYALLSLLVALPSLISFSDLGAGAVVVNAAATSPDIRSDARLTGLVTTVVRVTLLFAGTVALVDLALFVTGGWHLVLGSAAAVPGAETAAFVCVLIFCVSISMGVWQRILLGLGRNPIVILLQGMISPLSLLIVWLLLDAGTSSVRAFLALGTFLATLVVALCGVVVADRFSNPLLRTAARRVLWRRRYPGARVMDVGWPMFAQLLAAPLSLALPRYILAQTASHQELAQYALAGQVFFAVQALIGAAGVTLWPAFARARAAGGVTRGGPFLLSGLFAVAAAAVTAIMVVIGPWFFSIVSKDEVTVGIPIVLAFGAMTVVQAALYPLGMFIMDKPGIRFQVAPALLAAASTVVLSVFAAPAWGVVGPLLSNAVSVLIIQVIPFAVYIRRNRVRLYGPARPVTIEATQEQARGDAPGSD</sequence>
<evidence type="ECO:0000313" key="8">
    <source>
        <dbReference type="Proteomes" id="UP001157034"/>
    </source>
</evidence>
<evidence type="ECO:0008006" key="9">
    <source>
        <dbReference type="Google" id="ProtNLM"/>
    </source>
</evidence>
<feature type="transmembrane region" description="Helical" evidence="6">
    <location>
        <begin position="123"/>
        <end position="141"/>
    </location>
</feature>
<evidence type="ECO:0000256" key="2">
    <source>
        <dbReference type="ARBA" id="ARBA00022475"/>
    </source>
</evidence>
<dbReference type="Proteomes" id="UP001157034">
    <property type="component" value="Unassembled WGS sequence"/>
</dbReference>
<dbReference type="RefSeq" id="WP_284252217.1">
    <property type="nucleotide sequence ID" value="NZ_BAAAQO010000005.1"/>
</dbReference>
<evidence type="ECO:0000256" key="3">
    <source>
        <dbReference type="ARBA" id="ARBA00022692"/>
    </source>
</evidence>
<comment type="caution">
    <text evidence="7">The sequence shown here is derived from an EMBL/GenBank/DDBJ whole genome shotgun (WGS) entry which is preliminary data.</text>
</comment>
<evidence type="ECO:0000256" key="5">
    <source>
        <dbReference type="ARBA" id="ARBA00023136"/>
    </source>
</evidence>
<feature type="transmembrane region" description="Helical" evidence="6">
    <location>
        <begin position="379"/>
        <end position="397"/>
    </location>
</feature>
<evidence type="ECO:0000256" key="6">
    <source>
        <dbReference type="SAM" id="Phobius"/>
    </source>
</evidence>
<feature type="transmembrane region" description="Helical" evidence="6">
    <location>
        <begin position="343"/>
        <end position="367"/>
    </location>
</feature>
<dbReference type="EMBL" id="BSVB01000001">
    <property type="protein sequence ID" value="GMA93422.1"/>
    <property type="molecule type" value="Genomic_DNA"/>
</dbReference>
<dbReference type="InterPro" id="IPR050833">
    <property type="entry name" value="Poly_Biosynth_Transport"/>
</dbReference>
<reference evidence="8" key="1">
    <citation type="journal article" date="2019" name="Int. J. Syst. Evol. Microbiol.">
        <title>The Global Catalogue of Microorganisms (GCM) 10K type strain sequencing project: providing services to taxonomists for standard genome sequencing and annotation.</title>
        <authorList>
            <consortium name="The Broad Institute Genomics Platform"/>
            <consortium name="The Broad Institute Genome Sequencing Center for Infectious Disease"/>
            <person name="Wu L."/>
            <person name="Ma J."/>
        </authorList>
    </citation>
    <scope>NUCLEOTIDE SEQUENCE [LARGE SCALE GENOMIC DNA]</scope>
    <source>
        <strain evidence="8">NBRC 108894</strain>
    </source>
</reference>
<keyword evidence="8" id="KW-1185">Reference proteome</keyword>
<feature type="transmembrane region" description="Helical" evidence="6">
    <location>
        <begin position="232"/>
        <end position="253"/>
    </location>
</feature>
<evidence type="ECO:0000256" key="4">
    <source>
        <dbReference type="ARBA" id="ARBA00022989"/>
    </source>
</evidence>
<keyword evidence="2" id="KW-1003">Cell membrane</keyword>
<feature type="transmembrane region" description="Helical" evidence="6">
    <location>
        <begin position="306"/>
        <end position="331"/>
    </location>
</feature>
<gene>
    <name evidence="7" type="ORF">GCM10025881_02460</name>
</gene>
<feature type="transmembrane region" description="Helical" evidence="6">
    <location>
        <begin position="179"/>
        <end position="203"/>
    </location>
</feature>
<evidence type="ECO:0000256" key="1">
    <source>
        <dbReference type="ARBA" id="ARBA00004651"/>
    </source>
</evidence>
<accession>A0ABQ6K3I2</accession>
<feature type="transmembrane region" description="Helical" evidence="6">
    <location>
        <begin position="40"/>
        <end position="66"/>
    </location>
</feature>
<feature type="transmembrane region" description="Helical" evidence="6">
    <location>
        <begin position="273"/>
        <end position="294"/>
    </location>
</feature>
<dbReference type="PANTHER" id="PTHR30250">
    <property type="entry name" value="PST FAMILY PREDICTED COLANIC ACID TRANSPORTER"/>
    <property type="match status" value="1"/>
</dbReference>
<feature type="transmembrane region" description="Helical" evidence="6">
    <location>
        <begin position="403"/>
        <end position="422"/>
    </location>
</feature>
<evidence type="ECO:0000313" key="7">
    <source>
        <dbReference type="EMBL" id="GMA93422.1"/>
    </source>
</evidence>
<feature type="transmembrane region" description="Helical" evidence="6">
    <location>
        <begin position="153"/>
        <end position="173"/>
    </location>
</feature>
<organism evidence="7 8">
    <name type="scientific">Pseudolysinimonas kribbensis</name>
    <dbReference type="NCBI Taxonomy" id="433641"/>
    <lineage>
        <taxon>Bacteria</taxon>
        <taxon>Bacillati</taxon>
        <taxon>Actinomycetota</taxon>
        <taxon>Actinomycetes</taxon>
        <taxon>Micrococcales</taxon>
        <taxon>Microbacteriaceae</taxon>
        <taxon>Pseudolysinimonas</taxon>
    </lineage>
</organism>